<accession>S5UAG2</accession>
<dbReference type="AlphaFoldDB" id="S5UAG2"/>
<reference evidence="1" key="1">
    <citation type="journal article" date="2013" name="Proc. Natl. Acad. Sci. U.S.A.">
        <title>Mapping gene clusters within arrayed metagenomic libraries to expand the structural diversity of biomedically relevant natural products.</title>
        <authorList>
            <person name="Owen J.G."/>
            <person name="Reddy B.V."/>
            <person name="Ternei M.A."/>
            <person name="Charlop-Powers Z."/>
            <person name="Calle P.Y."/>
            <person name="Kim J.H."/>
            <person name="Brady S.F."/>
        </authorList>
    </citation>
    <scope>NUCLEOTIDE SEQUENCE</scope>
</reference>
<organism evidence="1">
    <name type="scientific">uncultured bacterium esnapd1.2</name>
    <dbReference type="NCBI Taxonomy" id="1366589"/>
    <lineage>
        <taxon>Bacteria</taxon>
        <taxon>environmental samples</taxon>
    </lineage>
</organism>
<name>S5UAG2_9BACT</name>
<protein>
    <submittedName>
        <fullName evidence="1">Uncharacterized protein</fullName>
    </submittedName>
</protein>
<sequence length="32" mass="3664">MLEENAMDTLLLTRQHVAKLVEMESGTNSWIC</sequence>
<dbReference type="EMBL" id="KF264538">
    <property type="protein sequence ID" value="AGS49264.1"/>
    <property type="molecule type" value="Genomic_DNA"/>
</dbReference>
<proteinExistence type="predicted"/>
<evidence type="ECO:0000313" key="1">
    <source>
        <dbReference type="EMBL" id="AGS49264.1"/>
    </source>
</evidence>